<sequence>MDSTVIKADPGNAEYYLNRLIQRALIEPKPLLKIYEEECQRHPDISVTVMFKEFQSALQKHCLTLQKHCRNQNPVNALVKQHEMNLLHKEYAGKFTSLGEFVDQRRRRRRPDMQNQMYQRMPLERFGPQAGQANNNIYYRNGMQQSSAMPVNIKTEDTMQPSASITSQPPSHTVSRPPSVQPPVEEEPPPEFIEMSSNPPGMPSNCQFSDMNIYQGQVSDEKSITPASDNGANKAESKEPTNNNVVDGAVQSSSTPDKTSLLSAEDISPLNVRCVKCITALVTCAVMPCGHCCLCNICGQTVLSLKQVCPVCRKSVSTVIGYSNLIYNVYR</sequence>
<evidence type="ECO:0000259" key="5">
    <source>
        <dbReference type="PROSITE" id="PS50089"/>
    </source>
</evidence>
<feature type="region of interest" description="Disordered" evidence="4">
    <location>
        <begin position="158"/>
        <end position="209"/>
    </location>
</feature>
<gene>
    <name evidence="6" type="ORF">g.51665</name>
</gene>
<dbReference type="InterPro" id="IPR001841">
    <property type="entry name" value="Znf_RING"/>
</dbReference>
<feature type="compositionally biased region" description="Polar residues" evidence="4">
    <location>
        <begin position="158"/>
        <end position="176"/>
    </location>
</feature>
<proteinExistence type="predicted"/>
<dbReference type="Gene3D" id="3.30.40.10">
    <property type="entry name" value="Zinc/RING finger domain, C3HC4 (zinc finger)"/>
    <property type="match status" value="1"/>
</dbReference>
<name>A0A1B6MKY5_9HEMI</name>
<feature type="compositionally biased region" description="Polar residues" evidence="4">
    <location>
        <begin position="240"/>
        <end position="260"/>
    </location>
</feature>
<dbReference type="InterPro" id="IPR013083">
    <property type="entry name" value="Znf_RING/FYVE/PHD"/>
</dbReference>
<dbReference type="EMBL" id="GEBQ01003442">
    <property type="protein sequence ID" value="JAT36535.1"/>
    <property type="molecule type" value="Transcribed_RNA"/>
</dbReference>
<accession>A0A1B6MKY5</accession>
<feature type="region of interest" description="Disordered" evidence="4">
    <location>
        <begin position="222"/>
        <end position="260"/>
    </location>
</feature>
<keyword evidence="1 3" id="KW-0863">Zinc-finger</keyword>
<evidence type="ECO:0000256" key="4">
    <source>
        <dbReference type="SAM" id="MobiDB-lite"/>
    </source>
</evidence>
<organism evidence="6">
    <name type="scientific">Graphocephala atropunctata</name>
    <dbReference type="NCBI Taxonomy" id="36148"/>
    <lineage>
        <taxon>Eukaryota</taxon>
        <taxon>Metazoa</taxon>
        <taxon>Ecdysozoa</taxon>
        <taxon>Arthropoda</taxon>
        <taxon>Hexapoda</taxon>
        <taxon>Insecta</taxon>
        <taxon>Pterygota</taxon>
        <taxon>Neoptera</taxon>
        <taxon>Paraneoptera</taxon>
        <taxon>Hemiptera</taxon>
        <taxon>Auchenorrhyncha</taxon>
        <taxon>Membracoidea</taxon>
        <taxon>Cicadellidae</taxon>
        <taxon>Cicadellinae</taxon>
        <taxon>Cicadellini</taxon>
        <taxon>Graphocephala</taxon>
    </lineage>
</organism>
<evidence type="ECO:0000313" key="6">
    <source>
        <dbReference type="EMBL" id="JAT36535.1"/>
    </source>
</evidence>
<evidence type="ECO:0000256" key="1">
    <source>
        <dbReference type="ARBA" id="ARBA00022771"/>
    </source>
</evidence>
<dbReference type="PROSITE" id="PS50089">
    <property type="entry name" value="ZF_RING_2"/>
    <property type="match status" value="1"/>
</dbReference>
<dbReference type="GO" id="GO:0008270">
    <property type="term" value="F:zinc ion binding"/>
    <property type="evidence" value="ECO:0007669"/>
    <property type="project" value="UniProtKB-KW"/>
</dbReference>
<dbReference type="SUPFAM" id="SSF57850">
    <property type="entry name" value="RING/U-box"/>
    <property type="match status" value="1"/>
</dbReference>
<reference evidence="6" key="1">
    <citation type="submission" date="2015-11" db="EMBL/GenBank/DDBJ databases">
        <title>De novo transcriptome assembly of four potential Pierce s Disease insect vectors from Arizona vineyards.</title>
        <authorList>
            <person name="Tassone E.E."/>
        </authorList>
    </citation>
    <scope>NUCLEOTIDE SEQUENCE</scope>
</reference>
<protein>
    <recommendedName>
        <fullName evidence="5">RING-type domain-containing protein</fullName>
    </recommendedName>
</protein>
<evidence type="ECO:0000256" key="2">
    <source>
        <dbReference type="ARBA" id="ARBA00022833"/>
    </source>
</evidence>
<dbReference type="AlphaFoldDB" id="A0A1B6MKY5"/>
<keyword evidence="1 3" id="KW-0479">Metal-binding</keyword>
<keyword evidence="2" id="KW-0862">Zinc</keyword>
<feature type="compositionally biased region" description="Polar residues" evidence="4">
    <location>
        <begin position="195"/>
        <end position="209"/>
    </location>
</feature>
<feature type="domain" description="RING-type" evidence="5">
    <location>
        <begin position="274"/>
        <end position="313"/>
    </location>
</feature>
<dbReference type="Pfam" id="PF13920">
    <property type="entry name" value="zf-C3HC4_3"/>
    <property type="match status" value="1"/>
</dbReference>
<evidence type="ECO:0000256" key="3">
    <source>
        <dbReference type="PROSITE-ProRule" id="PRU00175"/>
    </source>
</evidence>